<dbReference type="PANTHER" id="PTHR33154:SF33">
    <property type="entry name" value="TRANSCRIPTIONAL REPRESSOR SDPR"/>
    <property type="match status" value="1"/>
</dbReference>
<evidence type="ECO:0000256" key="3">
    <source>
        <dbReference type="ARBA" id="ARBA00023163"/>
    </source>
</evidence>
<dbReference type="EMBL" id="BONC01000078">
    <property type="protein sequence ID" value="GIF60827.1"/>
    <property type="molecule type" value="Genomic_DNA"/>
</dbReference>
<dbReference type="SMART" id="SM00418">
    <property type="entry name" value="HTH_ARSR"/>
    <property type="match status" value="1"/>
</dbReference>
<feature type="domain" description="HTH arsR-type" evidence="4">
    <location>
        <begin position="9"/>
        <end position="101"/>
    </location>
</feature>
<dbReference type="InterPro" id="IPR011991">
    <property type="entry name" value="ArsR-like_HTH"/>
</dbReference>
<protein>
    <recommendedName>
        <fullName evidence="4">HTH arsR-type domain-containing protein</fullName>
    </recommendedName>
</protein>
<evidence type="ECO:0000256" key="2">
    <source>
        <dbReference type="ARBA" id="ARBA00023125"/>
    </source>
</evidence>
<dbReference type="CDD" id="cd00090">
    <property type="entry name" value="HTH_ARSR"/>
    <property type="match status" value="1"/>
</dbReference>
<sequence>MSLGDDPTAKLRALAHPLRLRILSLLTGTDMTAAEVARELDLTHANASYHLRHLLAAGEIEVVGEEKIRGGVAKRYRHRADADFDKPKPKVTTETAPTADHLLVYEAVATELRRRSRALLRGPNTHLTDAELWVDPAVWAEVEEQITQASRALHRAAVAPRTPGAIRVNATIALFRMDPEAK</sequence>
<keyword evidence="1" id="KW-0805">Transcription regulation</keyword>
<keyword evidence="2" id="KW-0238">DNA-binding</keyword>
<dbReference type="InterPro" id="IPR001845">
    <property type="entry name" value="HTH_ArsR_DNA-bd_dom"/>
</dbReference>
<name>A0ABQ4CDI0_9ACTN</name>
<dbReference type="InterPro" id="IPR036390">
    <property type="entry name" value="WH_DNA-bd_sf"/>
</dbReference>
<evidence type="ECO:0000313" key="5">
    <source>
        <dbReference type="EMBL" id="GIF60827.1"/>
    </source>
</evidence>
<evidence type="ECO:0000256" key="1">
    <source>
        <dbReference type="ARBA" id="ARBA00023015"/>
    </source>
</evidence>
<accession>A0ABQ4CDI0</accession>
<reference evidence="5 6" key="1">
    <citation type="submission" date="2021-01" db="EMBL/GenBank/DDBJ databases">
        <title>Whole genome shotgun sequence of Asanoa iriomotensis NBRC 100142.</title>
        <authorList>
            <person name="Komaki H."/>
            <person name="Tamura T."/>
        </authorList>
    </citation>
    <scope>NUCLEOTIDE SEQUENCE [LARGE SCALE GENOMIC DNA]</scope>
    <source>
        <strain evidence="5 6">NBRC 100142</strain>
    </source>
</reference>
<dbReference type="InterPro" id="IPR036388">
    <property type="entry name" value="WH-like_DNA-bd_sf"/>
</dbReference>
<organism evidence="5 6">
    <name type="scientific">Asanoa iriomotensis</name>
    <dbReference type="NCBI Taxonomy" id="234613"/>
    <lineage>
        <taxon>Bacteria</taxon>
        <taxon>Bacillati</taxon>
        <taxon>Actinomycetota</taxon>
        <taxon>Actinomycetes</taxon>
        <taxon>Micromonosporales</taxon>
        <taxon>Micromonosporaceae</taxon>
        <taxon>Asanoa</taxon>
    </lineage>
</organism>
<dbReference type="PRINTS" id="PR00778">
    <property type="entry name" value="HTHARSR"/>
</dbReference>
<comment type="caution">
    <text evidence="5">The sequence shown here is derived from an EMBL/GenBank/DDBJ whole genome shotgun (WGS) entry which is preliminary data.</text>
</comment>
<keyword evidence="3" id="KW-0804">Transcription</keyword>
<evidence type="ECO:0000313" key="6">
    <source>
        <dbReference type="Proteomes" id="UP000624325"/>
    </source>
</evidence>
<dbReference type="Pfam" id="PF12840">
    <property type="entry name" value="HTH_20"/>
    <property type="match status" value="1"/>
</dbReference>
<proteinExistence type="predicted"/>
<keyword evidence="6" id="KW-1185">Reference proteome</keyword>
<gene>
    <name evidence="5" type="ORF">Air01nite_69220</name>
</gene>
<dbReference type="Proteomes" id="UP000624325">
    <property type="component" value="Unassembled WGS sequence"/>
</dbReference>
<dbReference type="InterPro" id="IPR051081">
    <property type="entry name" value="HTH_MetalResp_TranReg"/>
</dbReference>
<evidence type="ECO:0000259" key="4">
    <source>
        <dbReference type="SMART" id="SM00418"/>
    </source>
</evidence>
<dbReference type="Gene3D" id="1.10.10.10">
    <property type="entry name" value="Winged helix-like DNA-binding domain superfamily/Winged helix DNA-binding domain"/>
    <property type="match status" value="1"/>
</dbReference>
<dbReference type="PANTHER" id="PTHR33154">
    <property type="entry name" value="TRANSCRIPTIONAL REGULATOR, ARSR FAMILY"/>
    <property type="match status" value="1"/>
</dbReference>
<dbReference type="SUPFAM" id="SSF46785">
    <property type="entry name" value="Winged helix' DNA-binding domain"/>
    <property type="match status" value="1"/>
</dbReference>